<evidence type="ECO:0000313" key="1">
    <source>
        <dbReference type="EMBL" id="QHU36108.1"/>
    </source>
</evidence>
<sequence length="120" mass="13571">MTQQTLEQRIQRWVQLDNQIKQVNDQARALRESRNDVESNILKHVADHNLSHATVRIKDGGTLRFAFNAKQPPAITLAFLSEALAECCPPQQAADIMQHIRAKRDAAAKLVPEIRRHTGT</sequence>
<reference evidence="1" key="1">
    <citation type="journal article" date="2020" name="Nature">
        <title>Giant virus diversity and host interactions through global metagenomics.</title>
        <authorList>
            <person name="Schulz F."/>
            <person name="Roux S."/>
            <person name="Paez-Espino D."/>
            <person name="Jungbluth S."/>
            <person name="Walsh D.A."/>
            <person name="Denef V.J."/>
            <person name="McMahon K.D."/>
            <person name="Konstantinidis K.T."/>
            <person name="Eloe-Fadrosh E.A."/>
            <person name="Kyrpides N.C."/>
            <person name="Woyke T."/>
        </authorList>
    </citation>
    <scope>NUCLEOTIDE SEQUENCE</scope>
    <source>
        <strain evidence="1">GVMAG-S-1035124-57</strain>
    </source>
</reference>
<name>A0A6C0M1B4_9ZZZZ</name>
<dbReference type="EMBL" id="MN740632">
    <property type="protein sequence ID" value="QHU36108.1"/>
    <property type="molecule type" value="Genomic_DNA"/>
</dbReference>
<accession>A0A6C0M1B4</accession>
<protein>
    <submittedName>
        <fullName evidence="1">Uncharacterized protein</fullName>
    </submittedName>
</protein>
<organism evidence="1">
    <name type="scientific">viral metagenome</name>
    <dbReference type="NCBI Taxonomy" id="1070528"/>
    <lineage>
        <taxon>unclassified sequences</taxon>
        <taxon>metagenomes</taxon>
        <taxon>organismal metagenomes</taxon>
    </lineage>
</organism>
<dbReference type="AlphaFoldDB" id="A0A6C0M1B4"/>
<proteinExistence type="predicted"/>